<dbReference type="InterPro" id="IPR050767">
    <property type="entry name" value="Sel1_AlgK"/>
</dbReference>
<dbReference type="SUPFAM" id="SSF81901">
    <property type="entry name" value="HCP-like"/>
    <property type="match status" value="2"/>
</dbReference>
<dbReference type="InterPro" id="IPR011990">
    <property type="entry name" value="TPR-like_helical_dom_sf"/>
</dbReference>
<feature type="repeat" description="TPR" evidence="1">
    <location>
        <begin position="381"/>
        <end position="414"/>
    </location>
</feature>
<dbReference type="InterPro" id="IPR019734">
    <property type="entry name" value="TPR_rpt"/>
</dbReference>
<evidence type="ECO:0000256" key="2">
    <source>
        <dbReference type="SAM" id="MobiDB-lite"/>
    </source>
</evidence>
<feature type="region of interest" description="Disordered" evidence="2">
    <location>
        <begin position="34"/>
        <end position="72"/>
    </location>
</feature>
<dbReference type="InterPro" id="IPR006597">
    <property type="entry name" value="Sel1-like"/>
</dbReference>
<sequence length="575" mass="62677">MGHTSGILTAIATLGLISITEVAFAESVEPQGAIGTQSAVGDEATVDTETPSREGAGNHVADCDRLAADPDDKQKPAAVVGARIVGSEAVAACVAAVATNPDSARLHYQAGRSYLAENDYANAFLHTERASNLGSVRAAWQLGDLYYNGRGVTEDKAKAHALYLKAASAGDVTAVWAVGLDYQEGSGVEKDIDEAIRWFASVESGLTYRALGQLYWWELENFAVALKWYRKASELGDSRARRSIGHAYARGEGVPQDYAEALKWYEFAVGELPDVANAIGDLYYTGKGMPQDYEKARRWYEQGAERGDGLAMANLGTVYRYGKGVPQDQAAAINWFKKAAHLGEVDGMMSLGSIYLDGEGVPKDIPEAITWYRMAAEKGKALAYNQVGWAYQQLSDYKAALEWYKKGADAGQTRAMRNIGWMYQNGQGLRRNGKEALSWYKKAADKGDARAMNDLGVLYGSGVGVERNYREAGLWYEKAAAADYGYANMNLAVLFSRGLGVNRDLKLAVDLLEVALREDEYAVKDFKSGWKNWTPEFLKAFQGRLAERGYYNGALDGEYGSGTLAAIDAMYSNSH</sequence>
<keyword evidence="4" id="KW-1185">Reference proteome</keyword>
<name>A0ABS4QX73_9HYPH</name>
<evidence type="ECO:0000313" key="3">
    <source>
        <dbReference type="EMBL" id="MBP2235255.1"/>
    </source>
</evidence>
<evidence type="ECO:0000313" key="4">
    <source>
        <dbReference type="Proteomes" id="UP000730739"/>
    </source>
</evidence>
<keyword evidence="1" id="KW-0802">TPR repeat</keyword>
<proteinExistence type="predicted"/>
<dbReference type="RefSeq" id="WP_209601488.1">
    <property type="nucleotide sequence ID" value="NZ_JAGILA010000002.1"/>
</dbReference>
<dbReference type="Gene3D" id="1.25.40.10">
    <property type="entry name" value="Tetratricopeptide repeat domain"/>
    <property type="match status" value="4"/>
</dbReference>
<dbReference type="SMART" id="SM00671">
    <property type="entry name" value="SEL1"/>
    <property type="match status" value="12"/>
</dbReference>
<dbReference type="Pfam" id="PF08238">
    <property type="entry name" value="Sel1"/>
    <property type="match status" value="11"/>
</dbReference>
<dbReference type="SMART" id="SM00028">
    <property type="entry name" value="TPR"/>
    <property type="match status" value="2"/>
</dbReference>
<feature type="compositionally biased region" description="Basic and acidic residues" evidence="2">
    <location>
        <begin position="61"/>
        <end position="72"/>
    </location>
</feature>
<evidence type="ECO:0000256" key="1">
    <source>
        <dbReference type="PROSITE-ProRule" id="PRU00339"/>
    </source>
</evidence>
<accession>A0ABS4QX73</accession>
<dbReference type="PANTHER" id="PTHR11102:SF160">
    <property type="entry name" value="ERAD-ASSOCIATED E3 UBIQUITIN-PROTEIN LIGASE COMPONENT HRD3"/>
    <property type="match status" value="1"/>
</dbReference>
<dbReference type="Proteomes" id="UP000730739">
    <property type="component" value="Unassembled WGS sequence"/>
</dbReference>
<protein>
    <submittedName>
        <fullName evidence="3">TPR repeat protein</fullName>
    </submittedName>
</protein>
<organism evidence="3 4">
    <name type="scientific">Sinorhizobium kostiense</name>
    <dbReference type="NCBI Taxonomy" id="76747"/>
    <lineage>
        <taxon>Bacteria</taxon>
        <taxon>Pseudomonadati</taxon>
        <taxon>Pseudomonadota</taxon>
        <taxon>Alphaproteobacteria</taxon>
        <taxon>Hyphomicrobiales</taxon>
        <taxon>Rhizobiaceae</taxon>
        <taxon>Sinorhizobium/Ensifer group</taxon>
        <taxon>Sinorhizobium</taxon>
    </lineage>
</organism>
<dbReference type="PROSITE" id="PS50005">
    <property type="entry name" value="TPR"/>
    <property type="match status" value="1"/>
</dbReference>
<dbReference type="PANTHER" id="PTHR11102">
    <property type="entry name" value="SEL-1-LIKE PROTEIN"/>
    <property type="match status" value="1"/>
</dbReference>
<comment type="caution">
    <text evidence="3">The sequence shown here is derived from an EMBL/GenBank/DDBJ whole genome shotgun (WGS) entry which is preliminary data.</text>
</comment>
<reference evidence="3 4" key="1">
    <citation type="submission" date="2021-03" db="EMBL/GenBank/DDBJ databases">
        <title>Genomic Encyclopedia of Type Strains, Phase IV (KMG-IV): sequencing the most valuable type-strain genomes for metagenomic binning, comparative biology and taxonomic classification.</title>
        <authorList>
            <person name="Goeker M."/>
        </authorList>
    </citation>
    <scope>NUCLEOTIDE SEQUENCE [LARGE SCALE GENOMIC DNA]</scope>
    <source>
        <strain evidence="3 4">DSM 13372</strain>
    </source>
</reference>
<gene>
    <name evidence="3" type="ORF">J2Z31_001747</name>
</gene>
<dbReference type="EMBL" id="JAGILA010000002">
    <property type="protein sequence ID" value="MBP2235255.1"/>
    <property type="molecule type" value="Genomic_DNA"/>
</dbReference>